<evidence type="ECO:0000313" key="3">
    <source>
        <dbReference type="EMBL" id="GAV00165.1"/>
    </source>
</evidence>
<evidence type="ECO:0000256" key="1">
    <source>
        <dbReference type="SAM" id="MobiDB-lite"/>
    </source>
</evidence>
<protein>
    <submittedName>
        <fullName evidence="3">Uncharacterized protein</fullName>
    </submittedName>
</protein>
<keyword evidence="4" id="KW-1185">Reference proteome</keyword>
<organism evidence="3 4">
    <name type="scientific">Ramazzottius varieornatus</name>
    <name type="common">Water bear</name>
    <name type="synonym">Tardigrade</name>
    <dbReference type="NCBI Taxonomy" id="947166"/>
    <lineage>
        <taxon>Eukaryota</taxon>
        <taxon>Metazoa</taxon>
        <taxon>Ecdysozoa</taxon>
        <taxon>Tardigrada</taxon>
        <taxon>Eutardigrada</taxon>
        <taxon>Parachela</taxon>
        <taxon>Hypsibioidea</taxon>
        <taxon>Ramazzottiidae</taxon>
        <taxon>Ramazzottius</taxon>
    </lineage>
</organism>
<feature type="signal peptide" evidence="2">
    <location>
        <begin position="1"/>
        <end position="29"/>
    </location>
</feature>
<feature type="chain" id="PRO_5008898329" evidence="2">
    <location>
        <begin position="30"/>
        <end position="100"/>
    </location>
</feature>
<reference evidence="3 4" key="1">
    <citation type="journal article" date="2016" name="Nat. Commun.">
        <title>Extremotolerant tardigrade genome and improved radiotolerance of human cultured cells by tardigrade-unique protein.</title>
        <authorList>
            <person name="Hashimoto T."/>
            <person name="Horikawa D.D."/>
            <person name="Saito Y."/>
            <person name="Kuwahara H."/>
            <person name="Kozuka-Hata H."/>
            <person name="Shin-I T."/>
            <person name="Minakuchi Y."/>
            <person name="Ohishi K."/>
            <person name="Motoyama A."/>
            <person name="Aizu T."/>
            <person name="Enomoto A."/>
            <person name="Kondo K."/>
            <person name="Tanaka S."/>
            <person name="Hara Y."/>
            <person name="Koshikawa S."/>
            <person name="Sagara H."/>
            <person name="Miura T."/>
            <person name="Yokobori S."/>
            <person name="Miyagawa K."/>
            <person name="Suzuki Y."/>
            <person name="Kubo T."/>
            <person name="Oyama M."/>
            <person name="Kohara Y."/>
            <person name="Fujiyama A."/>
            <person name="Arakawa K."/>
            <person name="Katayama T."/>
            <person name="Toyoda A."/>
            <person name="Kunieda T."/>
        </authorList>
    </citation>
    <scope>NUCLEOTIDE SEQUENCE [LARGE SCALE GENOMIC DNA]</scope>
    <source>
        <strain evidence="3 4">YOKOZUNA-1</strain>
    </source>
</reference>
<feature type="compositionally biased region" description="Polar residues" evidence="1">
    <location>
        <begin position="57"/>
        <end position="72"/>
    </location>
</feature>
<proteinExistence type="predicted"/>
<feature type="compositionally biased region" description="Low complexity" evidence="1">
    <location>
        <begin position="31"/>
        <end position="40"/>
    </location>
</feature>
<gene>
    <name evidence="3" type="primary">RvY_11052-1</name>
    <name evidence="3" type="synonym">RvY_11052.1</name>
    <name evidence="3" type="ORF">RvY_11052</name>
</gene>
<keyword evidence="2" id="KW-0732">Signal</keyword>
<dbReference type="Proteomes" id="UP000186922">
    <property type="component" value="Unassembled WGS sequence"/>
</dbReference>
<feature type="region of interest" description="Disordered" evidence="1">
    <location>
        <begin position="31"/>
        <end position="78"/>
    </location>
</feature>
<accession>A0A1D1VEU1</accession>
<evidence type="ECO:0000256" key="2">
    <source>
        <dbReference type="SAM" id="SignalP"/>
    </source>
</evidence>
<evidence type="ECO:0000313" key="4">
    <source>
        <dbReference type="Proteomes" id="UP000186922"/>
    </source>
</evidence>
<dbReference type="AlphaFoldDB" id="A0A1D1VEU1"/>
<sequence length="100" mass="11612">MATKNGHRMQRQKVRICLCLSFLFPTTIQQQKTMQQQQKTWGPNGATDNICPKDNKTSSSKQNRSNLPSSKPMSLPRRKRIKWDESMMTFVQLNGIKWEG</sequence>
<dbReference type="EMBL" id="BDGG01000006">
    <property type="protein sequence ID" value="GAV00165.1"/>
    <property type="molecule type" value="Genomic_DNA"/>
</dbReference>
<comment type="caution">
    <text evidence="3">The sequence shown here is derived from an EMBL/GenBank/DDBJ whole genome shotgun (WGS) entry which is preliminary data.</text>
</comment>
<name>A0A1D1VEU1_RAMVA</name>